<dbReference type="EMBL" id="JARJCW010000002">
    <property type="protein sequence ID" value="KAJ7228176.1"/>
    <property type="molecule type" value="Genomic_DNA"/>
</dbReference>
<dbReference type="AlphaFoldDB" id="A0AAD6YSF5"/>
<proteinExistence type="predicted"/>
<dbReference type="Proteomes" id="UP001219525">
    <property type="component" value="Unassembled WGS sequence"/>
</dbReference>
<gene>
    <name evidence="1" type="ORF">GGX14DRAFT_554276</name>
</gene>
<organism evidence="1 2">
    <name type="scientific">Mycena pura</name>
    <dbReference type="NCBI Taxonomy" id="153505"/>
    <lineage>
        <taxon>Eukaryota</taxon>
        <taxon>Fungi</taxon>
        <taxon>Dikarya</taxon>
        <taxon>Basidiomycota</taxon>
        <taxon>Agaricomycotina</taxon>
        <taxon>Agaricomycetes</taxon>
        <taxon>Agaricomycetidae</taxon>
        <taxon>Agaricales</taxon>
        <taxon>Marasmiineae</taxon>
        <taxon>Mycenaceae</taxon>
        <taxon>Mycena</taxon>
    </lineage>
</organism>
<keyword evidence="2" id="KW-1185">Reference proteome</keyword>
<evidence type="ECO:0000313" key="2">
    <source>
        <dbReference type="Proteomes" id="UP001219525"/>
    </source>
</evidence>
<evidence type="ECO:0000313" key="1">
    <source>
        <dbReference type="EMBL" id="KAJ7228176.1"/>
    </source>
</evidence>
<name>A0AAD6YSF5_9AGAR</name>
<accession>A0AAD6YSF5</accession>
<reference evidence="1" key="1">
    <citation type="submission" date="2023-03" db="EMBL/GenBank/DDBJ databases">
        <title>Massive genome expansion in bonnet fungi (Mycena s.s.) driven by repeated elements and novel gene families across ecological guilds.</title>
        <authorList>
            <consortium name="Lawrence Berkeley National Laboratory"/>
            <person name="Harder C.B."/>
            <person name="Miyauchi S."/>
            <person name="Viragh M."/>
            <person name="Kuo A."/>
            <person name="Thoen E."/>
            <person name="Andreopoulos B."/>
            <person name="Lu D."/>
            <person name="Skrede I."/>
            <person name="Drula E."/>
            <person name="Henrissat B."/>
            <person name="Morin E."/>
            <person name="Kohler A."/>
            <person name="Barry K."/>
            <person name="LaButti K."/>
            <person name="Morin E."/>
            <person name="Salamov A."/>
            <person name="Lipzen A."/>
            <person name="Mereny Z."/>
            <person name="Hegedus B."/>
            <person name="Baldrian P."/>
            <person name="Stursova M."/>
            <person name="Weitz H."/>
            <person name="Taylor A."/>
            <person name="Grigoriev I.V."/>
            <person name="Nagy L.G."/>
            <person name="Martin F."/>
            <person name="Kauserud H."/>
        </authorList>
    </citation>
    <scope>NUCLEOTIDE SEQUENCE</scope>
    <source>
        <strain evidence="1">9144</strain>
    </source>
</reference>
<comment type="caution">
    <text evidence="1">The sequence shown here is derived from an EMBL/GenBank/DDBJ whole genome shotgun (WGS) entry which is preliminary data.</text>
</comment>
<sequence>MPQVELVLAQDISLPLHVDAQHETANEDSSNTTMNVTRELRVIAIPAANTQDNTSTHLVDVKIRQD</sequence>
<protein>
    <submittedName>
        <fullName evidence="1">Uncharacterized protein</fullName>
    </submittedName>
</protein>